<feature type="transmembrane region" description="Helical" evidence="1">
    <location>
        <begin position="92"/>
        <end position="114"/>
    </location>
</feature>
<feature type="transmembrane region" description="Helical" evidence="1">
    <location>
        <begin position="193"/>
        <end position="226"/>
    </location>
</feature>
<accession>A0A0C2R1U6</accession>
<dbReference type="Proteomes" id="UP000031938">
    <property type="component" value="Unassembled WGS sequence"/>
</dbReference>
<dbReference type="PATRIC" id="fig|889306.3.peg.3268"/>
<keyword evidence="1" id="KW-0812">Transmembrane</keyword>
<sequence>MAMKKEIFNQTSIELSQSAEMEAFHSRSHFWGRLTLWVLIAASLMAPLYLSFVLGAHPGWTPIIAGLVGYAAFVGIMWVLEPVTYYPTLGISGTYIGFLTGNIANMCLPCSAAAQNAVGAEPGTKKAEISGTLGIAIASLTNIIVIIFVVLSGSYIVSILPAPVETALGYVLPAIFGGVLGQFAIKVPLYGTIALIVGLIILFSPIFSLIQIVLCVVITVAIVLYIEKLKASKE</sequence>
<gene>
    <name evidence="2" type="ORF">KP78_32540</name>
</gene>
<feature type="transmembrane region" description="Helical" evidence="1">
    <location>
        <begin position="60"/>
        <end position="80"/>
    </location>
</feature>
<feature type="transmembrane region" description="Helical" evidence="1">
    <location>
        <begin position="134"/>
        <end position="160"/>
    </location>
</feature>
<dbReference type="STRING" id="889306.KP78_32540"/>
<feature type="transmembrane region" description="Helical" evidence="1">
    <location>
        <begin position="34"/>
        <end position="54"/>
    </location>
</feature>
<evidence type="ECO:0008006" key="4">
    <source>
        <dbReference type="Google" id="ProtNLM"/>
    </source>
</evidence>
<protein>
    <recommendedName>
        <fullName evidence="4">Small-conductance mechanosensitive channel</fullName>
    </recommendedName>
</protein>
<keyword evidence="3" id="KW-1185">Reference proteome</keyword>
<dbReference type="EMBL" id="JXRP01000019">
    <property type="protein sequence ID" value="KIL44290.1"/>
    <property type="molecule type" value="Genomic_DNA"/>
</dbReference>
<dbReference type="RefSeq" id="WP_041090181.1">
    <property type="nucleotide sequence ID" value="NZ_JXRP01000019.1"/>
</dbReference>
<name>A0A0C2R1U6_9BACL</name>
<organism evidence="2 3">
    <name type="scientific">Jeotgalibacillus soli</name>
    <dbReference type="NCBI Taxonomy" id="889306"/>
    <lineage>
        <taxon>Bacteria</taxon>
        <taxon>Bacillati</taxon>
        <taxon>Bacillota</taxon>
        <taxon>Bacilli</taxon>
        <taxon>Bacillales</taxon>
        <taxon>Caryophanaceae</taxon>
        <taxon>Jeotgalibacillus</taxon>
    </lineage>
</organism>
<dbReference type="OrthoDB" id="2052735at2"/>
<proteinExistence type="predicted"/>
<dbReference type="AlphaFoldDB" id="A0A0C2R1U6"/>
<comment type="caution">
    <text evidence="2">The sequence shown here is derived from an EMBL/GenBank/DDBJ whole genome shotgun (WGS) entry which is preliminary data.</text>
</comment>
<keyword evidence="1" id="KW-0472">Membrane</keyword>
<keyword evidence="1" id="KW-1133">Transmembrane helix</keyword>
<feature type="transmembrane region" description="Helical" evidence="1">
    <location>
        <begin position="167"/>
        <end position="187"/>
    </location>
</feature>
<reference evidence="2 3" key="1">
    <citation type="submission" date="2015-01" db="EMBL/GenBank/DDBJ databases">
        <title>Genome sequencing of Jeotgalibacillus soli.</title>
        <authorList>
            <person name="Goh K.M."/>
            <person name="Chan K.-G."/>
            <person name="Yaakop A.S."/>
            <person name="Ee R."/>
            <person name="Gan H.M."/>
            <person name="Chan C.S."/>
        </authorList>
    </citation>
    <scope>NUCLEOTIDE SEQUENCE [LARGE SCALE GENOMIC DNA]</scope>
    <source>
        <strain evidence="2 3">P9</strain>
    </source>
</reference>
<evidence type="ECO:0000313" key="2">
    <source>
        <dbReference type="EMBL" id="KIL44290.1"/>
    </source>
</evidence>
<evidence type="ECO:0000256" key="1">
    <source>
        <dbReference type="SAM" id="Phobius"/>
    </source>
</evidence>
<evidence type="ECO:0000313" key="3">
    <source>
        <dbReference type="Proteomes" id="UP000031938"/>
    </source>
</evidence>